<name>A0A437C9K0_ORYJA</name>
<proteinExistence type="predicted"/>
<dbReference type="AlphaFoldDB" id="A0A437C9K0"/>
<gene>
    <name evidence="2" type="ORF">OJAV_G00188500</name>
</gene>
<evidence type="ECO:0000313" key="3">
    <source>
        <dbReference type="Proteomes" id="UP000283210"/>
    </source>
</evidence>
<keyword evidence="1" id="KW-1133">Transmembrane helix</keyword>
<dbReference type="Proteomes" id="UP000283210">
    <property type="component" value="Chromosome 19"/>
</dbReference>
<reference evidence="2 3" key="2">
    <citation type="submission" date="2019-01" db="EMBL/GenBank/DDBJ databases">
        <title>A chromosome length genome reference of the Java medaka (oryzias javanicus).</title>
        <authorList>
            <person name="Herpin A."/>
            <person name="Takehana Y."/>
            <person name="Naruse K."/>
            <person name="Ansai S."/>
            <person name="Kawaguchi M."/>
        </authorList>
    </citation>
    <scope>NUCLEOTIDE SEQUENCE [LARGE SCALE GENOMIC DNA]</scope>
    <source>
        <strain evidence="2">RS831</strain>
        <tissue evidence="2">Whole body</tissue>
    </source>
</reference>
<protein>
    <submittedName>
        <fullName evidence="2">Uncharacterized protein</fullName>
    </submittedName>
</protein>
<feature type="transmembrane region" description="Helical" evidence="1">
    <location>
        <begin position="28"/>
        <end position="48"/>
    </location>
</feature>
<keyword evidence="3" id="KW-1185">Reference proteome</keyword>
<evidence type="ECO:0000256" key="1">
    <source>
        <dbReference type="SAM" id="Phobius"/>
    </source>
</evidence>
<reference evidence="2 3" key="1">
    <citation type="submission" date="2018-11" db="EMBL/GenBank/DDBJ databases">
        <authorList>
            <person name="Lopez-Roques C."/>
            <person name="Donnadieu C."/>
            <person name="Bouchez O."/>
            <person name="Klopp C."/>
            <person name="Cabau C."/>
            <person name="Zahm M."/>
        </authorList>
    </citation>
    <scope>NUCLEOTIDE SEQUENCE [LARGE SCALE GENOMIC DNA]</scope>
    <source>
        <strain evidence="2">RS831</strain>
        <tissue evidence="2">Whole body</tissue>
    </source>
</reference>
<organism evidence="2 3">
    <name type="scientific">Oryzias javanicus</name>
    <name type="common">Javanese ricefish</name>
    <name type="synonym">Aplocheilus javanicus</name>
    <dbReference type="NCBI Taxonomy" id="123683"/>
    <lineage>
        <taxon>Eukaryota</taxon>
        <taxon>Metazoa</taxon>
        <taxon>Chordata</taxon>
        <taxon>Craniata</taxon>
        <taxon>Vertebrata</taxon>
        <taxon>Euteleostomi</taxon>
        <taxon>Actinopterygii</taxon>
        <taxon>Neopterygii</taxon>
        <taxon>Teleostei</taxon>
        <taxon>Neoteleostei</taxon>
        <taxon>Acanthomorphata</taxon>
        <taxon>Ovalentaria</taxon>
        <taxon>Atherinomorphae</taxon>
        <taxon>Beloniformes</taxon>
        <taxon>Adrianichthyidae</taxon>
        <taxon>Oryziinae</taxon>
        <taxon>Oryzias</taxon>
    </lineage>
</organism>
<accession>A0A437C9K0</accession>
<dbReference type="EMBL" id="CM012455">
    <property type="protein sequence ID" value="RVE59445.1"/>
    <property type="molecule type" value="Genomic_DNA"/>
</dbReference>
<keyword evidence="1" id="KW-0812">Transmembrane</keyword>
<evidence type="ECO:0000313" key="2">
    <source>
        <dbReference type="EMBL" id="RVE59445.1"/>
    </source>
</evidence>
<keyword evidence="1" id="KW-0472">Membrane</keyword>
<sequence>MRAQPLLLLASRRTAARKRRRLIGVKRAAVALIILTWRCSFLLHFFYWGGGDMLRGDVWGEGGLQESVGWVQLALKKKLTVASEHSASIHPHVSSLRFSFLR</sequence>